<evidence type="ECO:0000256" key="1">
    <source>
        <dbReference type="ARBA" id="ARBA00001947"/>
    </source>
</evidence>
<organism evidence="8 9">
    <name type="scientific">Alitibacter langaaensis DSM 22999</name>
    <dbReference type="NCBI Taxonomy" id="1122935"/>
    <lineage>
        <taxon>Bacteria</taxon>
        <taxon>Pseudomonadati</taxon>
        <taxon>Pseudomonadota</taxon>
        <taxon>Gammaproteobacteria</taxon>
        <taxon>Pasteurellales</taxon>
        <taxon>Pasteurellaceae</taxon>
        <taxon>Alitibacter</taxon>
    </lineage>
</organism>
<dbReference type="AlphaFoldDB" id="A0A2U0SP04"/>
<sequence>MKLETLSCVVKGKLDLDIITQQIEYDENNQDQTLVQITRGGICGSDLHYYQHGKVGNFEVKHPMILGHEVIGKVVKTNDPKLYVGQKVAINPGKPCLKCKYCLSGDINQCETMRFFGSAMYNPHVDGGFTQYKVVDNAQCIDYPQNASDDVMAFAEPLAVTIHAAKQAGDLSGKKVFISGVGPIGCLVVAAVKALGASEIVCADMSERCLDLALEMGATKTFHAASGDFTPYLAHKGYFDVSFEAAGHPSSIERCLAITRARGILIQVGMGGAVPEFNVMPLIAKEISWKGSFRFIEEFNTSVEWLSTGKVNPLPLLSKVVNFKDFKAALDLAGNKNEIAKVQLSFE</sequence>
<evidence type="ECO:0000313" key="9">
    <source>
        <dbReference type="Proteomes" id="UP000245909"/>
    </source>
</evidence>
<feature type="domain" description="Alcohol dehydrogenase-like N-terminal" evidence="7">
    <location>
        <begin position="30"/>
        <end position="144"/>
    </location>
</feature>
<dbReference type="InterPro" id="IPR013149">
    <property type="entry name" value="ADH-like_C"/>
</dbReference>
<dbReference type="Pfam" id="PF00107">
    <property type="entry name" value="ADH_zinc_N"/>
    <property type="match status" value="1"/>
</dbReference>
<dbReference type="GO" id="GO:0016491">
    <property type="term" value="F:oxidoreductase activity"/>
    <property type="evidence" value="ECO:0007669"/>
    <property type="project" value="UniProtKB-KW"/>
</dbReference>
<dbReference type="Pfam" id="PF08240">
    <property type="entry name" value="ADH_N"/>
    <property type="match status" value="1"/>
</dbReference>
<proteinExistence type="inferred from homology"/>
<feature type="domain" description="Alcohol dehydrogenase-like C-terminal" evidence="6">
    <location>
        <begin position="183"/>
        <end position="307"/>
    </location>
</feature>
<keyword evidence="5" id="KW-0560">Oxidoreductase</keyword>
<dbReference type="EMBL" id="QENU01000009">
    <property type="protein sequence ID" value="PVX33057.1"/>
    <property type="molecule type" value="Genomic_DNA"/>
</dbReference>
<dbReference type="GO" id="GO:0046872">
    <property type="term" value="F:metal ion binding"/>
    <property type="evidence" value="ECO:0007669"/>
    <property type="project" value="UniProtKB-KW"/>
</dbReference>
<evidence type="ECO:0000259" key="7">
    <source>
        <dbReference type="Pfam" id="PF08240"/>
    </source>
</evidence>
<dbReference type="InterPro" id="IPR013154">
    <property type="entry name" value="ADH-like_N"/>
</dbReference>
<dbReference type="CDD" id="cd08232">
    <property type="entry name" value="idonate-5-DH"/>
    <property type="match status" value="1"/>
</dbReference>
<evidence type="ECO:0000256" key="2">
    <source>
        <dbReference type="ARBA" id="ARBA00008072"/>
    </source>
</evidence>
<gene>
    <name evidence="8" type="ORF">C8D76_10923</name>
</gene>
<dbReference type="NCBIfam" id="NF007375">
    <property type="entry name" value="PRK09880.1"/>
    <property type="match status" value="1"/>
</dbReference>
<keyword evidence="9" id="KW-1185">Reference proteome</keyword>
<evidence type="ECO:0000256" key="4">
    <source>
        <dbReference type="ARBA" id="ARBA00022833"/>
    </source>
</evidence>
<dbReference type="InterPro" id="IPR011032">
    <property type="entry name" value="GroES-like_sf"/>
</dbReference>
<keyword evidence="4" id="KW-0862">Zinc</keyword>
<dbReference type="RefSeq" id="WP_116632047.1">
    <property type="nucleotide sequence ID" value="NZ_QENU01000009.1"/>
</dbReference>
<dbReference type="SUPFAM" id="SSF51735">
    <property type="entry name" value="NAD(P)-binding Rossmann-fold domains"/>
    <property type="match status" value="1"/>
</dbReference>
<dbReference type="Gene3D" id="3.40.50.720">
    <property type="entry name" value="NAD(P)-binding Rossmann-like Domain"/>
    <property type="match status" value="1"/>
</dbReference>
<comment type="cofactor">
    <cofactor evidence="1">
        <name>Zn(2+)</name>
        <dbReference type="ChEBI" id="CHEBI:29105"/>
    </cofactor>
</comment>
<evidence type="ECO:0000256" key="3">
    <source>
        <dbReference type="ARBA" id="ARBA00022723"/>
    </source>
</evidence>
<comment type="caution">
    <text evidence="8">The sequence shown here is derived from an EMBL/GenBank/DDBJ whole genome shotgun (WGS) entry which is preliminary data.</text>
</comment>
<accession>A0A2U0SP04</accession>
<dbReference type="PANTHER" id="PTHR43161">
    <property type="entry name" value="SORBITOL DEHYDROGENASE"/>
    <property type="match status" value="1"/>
</dbReference>
<dbReference type="PANTHER" id="PTHR43161:SF9">
    <property type="entry name" value="SORBITOL DEHYDROGENASE"/>
    <property type="match status" value="1"/>
</dbReference>
<dbReference type="InterPro" id="IPR036291">
    <property type="entry name" value="NAD(P)-bd_dom_sf"/>
</dbReference>
<evidence type="ECO:0000259" key="6">
    <source>
        <dbReference type="Pfam" id="PF00107"/>
    </source>
</evidence>
<dbReference type="SUPFAM" id="SSF50129">
    <property type="entry name" value="GroES-like"/>
    <property type="match status" value="1"/>
</dbReference>
<dbReference type="Proteomes" id="UP000245909">
    <property type="component" value="Unassembled WGS sequence"/>
</dbReference>
<reference evidence="8 9" key="1">
    <citation type="submission" date="2018-05" db="EMBL/GenBank/DDBJ databases">
        <title>Genomic Encyclopedia of Type Strains, Phase IV (KMG-IV): sequencing the most valuable type-strain genomes for metagenomic binning, comparative biology and taxonomic classification.</title>
        <authorList>
            <person name="Goeker M."/>
        </authorList>
    </citation>
    <scope>NUCLEOTIDE SEQUENCE [LARGE SCALE GENOMIC DNA]</scope>
    <source>
        <strain evidence="8 9">DSM 22999</strain>
    </source>
</reference>
<protein>
    <submittedName>
        <fullName evidence="8">L-idonate 5-dehydrogenase</fullName>
    </submittedName>
</protein>
<dbReference type="Gene3D" id="3.90.180.10">
    <property type="entry name" value="Medium-chain alcohol dehydrogenases, catalytic domain"/>
    <property type="match status" value="1"/>
</dbReference>
<keyword evidence="3" id="KW-0479">Metal-binding</keyword>
<evidence type="ECO:0000313" key="8">
    <source>
        <dbReference type="EMBL" id="PVX33057.1"/>
    </source>
</evidence>
<evidence type="ECO:0000256" key="5">
    <source>
        <dbReference type="ARBA" id="ARBA00023002"/>
    </source>
</evidence>
<comment type="similarity">
    <text evidence="2">Belongs to the zinc-containing alcohol dehydrogenase family.</text>
</comment>
<dbReference type="OrthoDB" id="9773078at2"/>
<name>A0A2U0SP04_9PAST</name>